<keyword evidence="2" id="KW-1185">Reference proteome</keyword>
<sequence length="45" mass="4918">MPPGVLMMEVSSKVALGAVEYDFDGAVAEYHSLTGGERRRYLRSA</sequence>
<evidence type="ECO:0000313" key="1">
    <source>
        <dbReference type="EMBL" id="MBB5577991.1"/>
    </source>
</evidence>
<comment type="caution">
    <text evidence="1">The sequence shown here is derived from an EMBL/GenBank/DDBJ whole genome shotgun (WGS) entry which is preliminary data.</text>
</comment>
<gene>
    <name evidence="1" type="ORF">GGD50_006647</name>
</gene>
<dbReference type="EMBL" id="JACHBI010000032">
    <property type="protein sequence ID" value="MBB5577991.1"/>
    <property type="molecule type" value="Genomic_DNA"/>
</dbReference>
<dbReference type="Proteomes" id="UP000549882">
    <property type="component" value="Unassembled WGS sequence"/>
</dbReference>
<name>A0A7W8XYN1_9HYPH</name>
<dbReference type="AlphaFoldDB" id="A0A7W8XYN1"/>
<accession>A0A7W8XYN1</accession>
<organism evidence="1 2">
    <name type="scientific">Rhizobium paranaense</name>
    <dbReference type="NCBI Taxonomy" id="1650438"/>
    <lineage>
        <taxon>Bacteria</taxon>
        <taxon>Pseudomonadati</taxon>
        <taxon>Pseudomonadota</taxon>
        <taxon>Alphaproteobacteria</taxon>
        <taxon>Hyphomicrobiales</taxon>
        <taxon>Rhizobiaceae</taxon>
        <taxon>Rhizobium/Agrobacterium group</taxon>
        <taxon>Rhizobium</taxon>
    </lineage>
</organism>
<dbReference type="RefSeq" id="WP_183941283.1">
    <property type="nucleotide sequence ID" value="NZ_JACHBI010000032.1"/>
</dbReference>
<evidence type="ECO:0000313" key="2">
    <source>
        <dbReference type="Proteomes" id="UP000549882"/>
    </source>
</evidence>
<proteinExistence type="predicted"/>
<protein>
    <submittedName>
        <fullName evidence="1">Uncharacterized protein</fullName>
    </submittedName>
</protein>
<reference evidence="1 2" key="1">
    <citation type="submission" date="2020-08" db="EMBL/GenBank/DDBJ databases">
        <title>Genomic Encyclopedia of Type Strains, Phase IV (KMG-V): Genome sequencing to study the core and pangenomes of soil and plant-associated prokaryotes.</title>
        <authorList>
            <person name="Whitman W."/>
        </authorList>
    </citation>
    <scope>NUCLEOTIDE SEQUENCE [LARGE SCALE GENOMIC DNA]</scope>
    <source>
        <strain evidence="1 2">SEMIA 4064</strain>
    </source>
</reference>